<evidence type="ECO:0000256" key="1">
    <source>
        <dbReference type="SAM" id="Phobius"/>
    </source>
</evidence>
<evidence type="ECO:0000313" key="3">
    <source>
        <dbReference type="Proteomes" id="UP000178099"/>
    </source>
</evidence>
<sequence>MLLQTWGDVLTRSFQELGVGLLGFLPNIIVALIIFVVGWVVAVLLSHVVAHVVGALKVDHALKSANFDEVLGRAGIRLNTGHFLGELVKWFVIVVFLVATLDVLGLTQVNAFLQNVVLAYIPQVIAAALILLIAAVIAEALRKAVIHGAKAAGIDAAGLLGGLTKWAVWIFAILIALSQLGIADFFARTLFTGVVVALAIALGLAFGLGGQEAAARMLERMHKDMMH</sequence>
<reference evidence="2 3" key="1">
    <citation type="journal article" date="2016" name="Nat. Commun.">
        <title>Thousands of microbial genomes shed light on interconnected biogeochemical processes in an aquifer system.</title>
        <authorList>
            <person name="Anantharaman K."/>
            <person name="Brown C.T."/>
            <person name="Hug L.A."/>
            <person name="Sharon I."/>
            <person name="Castelle C.J."/>
            <person name="Probst A.J."/>
            <person name="Thomas B.C."/>
            <person name="Singh A."/>
            <person name="Wilkins M.J."/>
            <person name="Karaoz U."/>
            <person name="Brodie E.L."/>
            <person name="Williams K.H."/>
            <person name="Hubbard S.S."/>
            <person name="Banfield J.F."/>
        </authorList>
    </citation>
    <scope>NUCLEOTIDE SEQUENCE [LARGE SCALE GENOMIC DNA]</scope>
</reference>
<comment type="caution">
    <text evidence="2">The sequence shown here is derived from an EMBL/GenBank/DDBJ whole genome shotgun (WGS) entry which is preliminary data.</text>
</comment>
<feature type="transmembrane region" description="Helical" evidence="1">
    <location>
        <begin position="153"/>
        <end position="177"/>
    </location>
</feature>
<feature type="transmembrane region" description="Helical" evidence="1">
    <location>
        <begin position="87"/>
        <end position="107"/>
    </location>
</feature>
<accession>A0A1G2DBC1</accession>
<evidence type="ECO:0008006" key="4">
    <source>
        <dbReference type="Google" id="ProtNLM"/>
    </source>
</evidence>
<proteinExistence type="predicted"/>
<dbReference type="Pfam" id="PF05552">
    <property type="entry name" value="MS_channel_1st_1"/>
    <property type="match status" value="2"/>
</dbReference>
<dbReference type="Proteomes" id="UP000178099">
    <property type="component" value="Unassembled WGS sequence"/>
</dbReference>
<keyword evidence="1" id="KW-1133">Transmembrane helix</keyword>
<dbReference type="GO" id="GO:0008381">
    <property type="term" value="F:mechanosensitive monoatomic ion channel activity"/>
    <property type="evidence" value="ECO:0007669"/>
    <property type="project" value="InterPro"/>
</dbReference>
<keyword evidence="1" id="KW-0472">Membrane</keyword>
<organism evidence="2 3">
    <name type="scientific">Candidatus Lloydbacteria bacterium RIFCSPHIGHO2_02_FULL_51_22</name>
    <dbReference type="NCBI Taxonomy" id="1798663"/>
    <lineage>
        <taxon>Bacteria</taxon>
        <taxon>Candidatus Lloydiibacteriota</taxon>
    </lineage>
</organism>
<feature type="transmembrane region" description="Helical" evidence="1">
    <location>
        <begin position="189"/>
        <end position="210"/>
    </location>
</feature>
<dbReference type="EMBL" id="MHLN01000044">
    <property type="protein sequence ID" value="OGZ10048.1"/>
    <property type="molecule type" value="Genomic_DNA"/>
</dbReference>
<gene>
    <name evidence="2" type="ORF">A3D67_03980</name>
</gene>
<dbReference type="InterPro" id="IPR045275">
    <property type="entry name" value="MscS_archaea/bacteria_type"/>
</dbReference>
<evidence type="ECO:0000313" key="2">
    <source>
        <dbReference type="EMBL" id="OGZ10048.1"/>
    </source>
</evidence>
<keyword evidence="1" id="KW-0812">Transmembrane</keyword>
<dbReference type="PANTHER" id="PTHR30221:SF1">
    <property type="entry name" value="SMALL-CONDUCTANCE MECHANOSENSITIVE CHANNEL"/>
    <property type="match status" value="1"/>
</dbReference>
<dbReference type="Gene3D" id="1.10.287.1260">
    <property type="match status" value="2"/>
</dbReference>
<dbReference type="InterPro" id="IPR008910">
    <property type="entry name" value="MSC_TM_helix"/>
</dbReference>
<name>A0A1G2DBC1_9BACT</name>
<dbReference type="AlphaFoldDB" id="A0A1G2DBC1"/>
<dbReference type="PANTHER" id="PTHR30221">
    <property type="entry name" value="SMALL-CONDUCTANCE MECHANOSENSITIVE CHANNEL"/>
    <property type="match status" value="1"/>
</dbReference>
<protein>
    <recommendedName>
        <fullName evidence="4">Small-conductance mechanosensitive ion channel</fullName>
    </recommendedName>
</protein>
<feature type="transmembrane region" description="Helical" evidence="1">
    <location>
        <begin position="119"/>
        <end position="141"/>
    </location>
</feature>
<feature type="transmembrane region" description="Helical" evidence="1">
    <location>
        <begin position="28"/>
        <end position="53"/>
    </location>
</feature>